<sequence length="113" mass="13015">MTMFSDRQLAQDVDGLPAPATLAHFVIVMPELEPNAPKVFRTSALKREYSVLPDSVKPPLNRSHVKCRRQREERNVKEGQYPRSRVIEKYAQTSSLQCWYLSLMNASVFDAYI</sequence>
<dbReference type="Proteomes" id="UP000001194">
    <property type="component" value="Unassembled WGS sequence"/>
</dbReference>
<dbReference type="GeneID" id="6068894"/>
<dbReference type="KEGG" id="lbc:LACBIDRAFT_321002"/>
<reference evidence="1 2" key="1">
    <citation type="journal article" date="2008" name="Nature">
        <title>The genome of Laccaria bicolor provides insights into mycorrhizal symbiosis.</title>
        <authorList>
            <person name="Martin F."/>
            <person name="Aerts A."/>
            <person name="Ahren D."/>
            <person name="Brun A."/>
            <person name="Danchin E.G.J."/>
            <person name="Duchaussoy F."/>
            <person name="Gibon J."/>
            <person name="Kohler A."/>
            <person name="Lindquist E."/>
            <person name="Pereda V."/>
            <person name="Salamov A."/>
            <person name="Shapiro H.J."/>
            <person name="Wuyts J."/>
            <person name="Blaudez D."/>
            <person name="Buee M."/>
            <person name="Brokstein P."/>
            <person name="Canbaeck B."/>
            <person name="Cohen D."/>
            <person name="Courty P.E."/>
            <person name="Coutinho P.M."/>
            <person name="Delaruelle C."/>
            <person name="Detter J.C."/>
            <person name="Deveau A."/>
            <person name="DiFazio S."/>
            <person name="Duplessis S."/>
            <person name="Fraissinet-Tachet L."/>
            <person name="Lucic E."/>
            <person name="Frey-Klett P."/>
            <person name="Fourrey C."/>
            <person name="Feussner I."/>
            <person name="Gay G."/>
            <person name="Grimwood J."/>
            <person name="Hoegger P.J."/>
            <person name="Jain P."/>
            <person name="Kilaru S."/>
            <person name="Labbe J."/>
            <person name="Lin Y.C."/>
            <person name="Legue V."/>
            <person name="Le Tacon F."/>
            <person name="Marmeisse R."/>
            <person name="Melayah D."/>
            <person name="Montanini B."/>
            <person name="Muratet M."/>
            <person name="Nehls U."/>
            <person name="Niculita-Hirzel H."/>
            <person name="Oudot-Le Secq M.P."/>
            <person name="Peter M."/>
            <person name="Quesneville H."/>
            <person name="Rajashekar B."/>
            <person name="Reich M."/>
            <person name="Rouhier N."/>
            <person name="Schmutz J."/>
            <person name="Yin T."/>
            <person name="Chalot M."/>
            <person name="Henrissat B."/>
            <person name="Kuees U."/>
            <person name="Lucas S."/>
            <person name="Van de Peer Y."/>
            <person name="Podila G.K."/>
            <person name="Polle A."/>
            <person name="Pukkila P.J."/>
            <person name="Richardson P.M."/>
            <person name="Rouze P."/>
            <person name="Sanders I.R."/>
            <person name="Stajich J.E."/>
            <person name="Tunlid A."/>
            <person name="Tuskan G."/>
            <person name="Grigoriev I.V."/>
        </authorList>
    </citation>
    <scope>NUCLEOTIDE SEQUENCE [LARGE SCALE GENOMIC DNA]</scope>
    <source>
        <strain evidence="2">S238N-H82 / ATCC MYA-4686</strain>
    </source>
</reference>
<keyword evidence="2" id="KW-1185">Reference proteome</keyword>
<protein>
    <submittedName>
        <fullName evidence="1">Predicted protein</fullName>
    </submittedName>
</protein>
<evidence type="ECO:0000313" key="1">
    <source>
        <dbReference type="EMBL" id="EDR15303.1"/>
    </source>
</evidence>
<dbReference type="AlphaFoldDB" id="B0CNG6"/>
<dbReference type="RefSeq" id="XP_001873511.1">
    <property type="nucleotide sequence ID" value="XM_001873476.1"/>
</dbReference>
<dbReference type="EMBL" id="DS547091">
    <property type="protein sequence ID" value="EDR15303.1"/>
    <property type="molecule type" value="Genomic_DNA"/>
</dbReference>
<evidence type="ECO:0000313" key="2">
    <source>
        <dbReference type="Proteomes" id="UP000001194"/>
    </source>
</evidence>
<dbReference type="HOGENOM" id="CLU_2133931_0_0_1"/>
<gene>
    <name evidence="1" type="ORF">LACBIDRAFT_321002</name>
</gene>
<organism evidence="2">
    <name type="scientific">Laccaria bicolor (strain S238N-H82 / ATCC MYA-4686)</name>
    <name type="common">Bicoloured deceiver</name>
    <name type="synonym">Laccaria laccata var. bicolor</name>
    <dbReference type="NCBI Taxonomy" id="486041"/>
    <lineage>
        <taxon>Eukaryota</taxon>
        <taxon>Fungi</taxon>
        <taxon>Dikarya</taxon>
        <taxon>Basidiomycota</taxon>
        <taxon>Agaricomycotina</taxon>
        <taxon>Agaricomycetes</taxon>
        <taxon>Agaricomycetidae</taxon>
        <taxon>Agaricales</taxon>
        <taxon>Agaricineae</taxon>
        <taxon>Hydnangiaceae</taxon>
        <taxon>Laccaria</taxon>
    </lineage>
</organism>
<dbReference type="InParanoid" id="B0CNG6"/>
<accession>B0CNG6</accession>
<name>B0CNG6_LACBS</name>
<proteinExistence type="predicted"/>